<feature type="transmembrane region" description="Helical" evidence="1">
    <location>
        <begin position="9"/>
        <end position="28"/>
    </location>
</feature>
<evidence type="ECO:0000256" key="1">
    <source>
        <dbReference type="SAM" id="Phobius"/>
    </source>
</evidence>
<sequence>MKSTNTKKLIILIFIFMISLFITHMDAAKRVLRYLRGS</sequence>
<name>A0A2K1KAB6_PHYPA</name>
<keyword evidence="1" id="KW-1133">Transmembrane helix</keyword>
<dbReference type="Gramene" id="Pp3c7_4110V3.1">
    <property type="protein sequence ID" value="Pp3c7_4110V3.1"/>
    <property type="gene ID" value="Pp3c7_4110"/>
</dbReference>
<evidence type="ECO:0000313" key="2">
    <source>
        <dbReference type="EMBL" id="PNR50709.1"/>
    </source>
</evidence>
<keyword evidence="1" id="KW-0472">Membrane</keyword>
<keyword evidence="4" id="KW-1185">Reference proteome</keyword>
<dbReference type="AlphaFoldDB" id="A0A2K1KAB6"/>
<reference evidence="2 4" key="2">
    <citation type="journal article" date="2018" name="Plant J.">
        <title>The Physcomitrella patens chromosome-scale assembly reveals moss genome structure and evolution.</title>
        <authorList>
            <person name="Lang D."/>
            <person name="Ullrich K.K."/>
            <person name="Murat F."/>
            <person name="Fuchs J."/>
            <person name="Jenkins J."/>
            <person name="Haas F.B."/>
            <person name="Piednoel M."/>
            <person name="Gundlach H."/>
            <person name="Van Bel M."/>
            <person name="Meyberg R."/>
            <person name="Vives C."/>
            <person name="Morata J."/>
            <person name="Symeonidi A."/>
            <person name="Hiss M."/>
            <person name="Muchero W."/>
            <person name="Kamisugi Y."/>
            <person name="Saleh O."/>
            <person name="Blanc G."/>
            <person name="Decker E.L."/>
            <person name="van Gessel N."/>
            <person name="Grimwood J."/>
            <person name="Hayes R.D."/>
            <person name="Graham S.W."/>
            <person name="Gunter L.E."/>
            <person name="McDaniel S.F."/>
            <person name="Hoernstein S.N.W."/>
            <person name="Larsson A."/>
            <person name="Li F.W."/>
            <person name="Perroud P.F."/>
            <person name="Phillips J."/>
            <person name="Ranjan P."/>
            <person name="Rokshar D.S."/>
            <person name="Rothfels C.J."/>
            <person name="Schneider L."/>
            <person name="Shu S."/>
            <person name="Stevenson D.W."/>
            <person name="Thummler F."/>
            <person name="Tillich M."/>
            <person name="Villarreal Aguilar J.C."/>
            <person name="Widiez T."/>
            <person name="Wong G.K."/>
            <person name="Wymore A."/>
            <person name="Zhang Y."/>
            <person name="Zimmer A.D."/>
            <person name="Quatrano R.S."/>
            <person name="Mayer K.F.X."/>
            <person name="Goodstein D."/>
            <person name="Casacuberta J.M."/>
            <person name="Vandepoele K."/>
            <person name="Reski R."/>
            <person name="Cuming A.C."/>
            <person name="Tuskan G.A."/>
            <person name="Maumus F."/>
            <person name="Salse J."/>
            <person name="Schmutz J."/>
            <person name="Rensing S.A."/>
        </authorList>
    </citation>
    <scope>NUCLEOTIDE SEQUENCE [LARGE SCALE GENOMIC DNA]</scope>
    <source>
        <strain evidence="3 4">cv. Gransden 2004</strain>
    </source>
</reference>
<proteinExistence type="predicted"/>
<dbReference type="Proteomes" id="UP000006727">
    <property type="component" value="Chromosome 7"/>
</dbReference>
<accession>A0A2K1KAB6</accession>
<dbReference type="InParanoid" id="A0A2K1KAB6"/>
<evidence type="ECO:0000313" key="3">
    <source>
        <dbReference type="EnsemblPlants" id="Pp3c7_4110V3.1"/>
    </source>
</evidence>
<gene>
    <name evidence="2" type="ORF">PHYPA_009895</name>
</gene>
<dbReference type="EnsemblPlants" id="Pp3c7_4110V3.1">
    <property type="protein sequence ID" value="Pp3c7_4110V3.1"/>
    <property type="gene ID" value="Pp3c7_4110"/>
</dbReference>
<dbReference type="EMBL" id="ABEU02000007">
    <property type="protein sequence ID" value="PNR50709.1"/>
    <property type="molecule type" value="Genomic_DNA"/>
</dbReference>
<evidence type="ECO:0000313" key="4">
    <source>
        <dbReference type="Proteomes" id="UP000006727"/>
    </source>
</evidence>
<reference evidence="3" key="3">
    <citation type="submission" date="2020-12" db="UniProtKB">
        <authorList>
            <consortium name="EnsemblPlants"/>
        </authorList>
    </citation>
    <scope>IDENTIFICATION</scope>
</reference>
<reference evidence="2 4" key="1">
    <citation type="journal article" date="2008" name="Science">
        <title>The Physcomitrella genome reveals evolutionary insights into the conquest of land by plants.</title>
        <authorList>
            <person name="Rensing S."/>
            <person name="Lang D."/>
            <person name="Zimmer A."/>
            <person name="Terry A."/>
            <person name="Salamov A."/>
            <person name="Shapiro H."/>
            <person name="Nishiyama T."/>
            <person name="Perroud P.-F."/>
            <person name="Lindquist E."/>
            <person name="Kamisugi Y."/>
            <person name="Tanahashi T."/>
            <person name="Sakakibara K."/>
            <person name="Fujita T."/>
            <person name="Oishi K."/>
            <person name="Shin-I T."/>
            <person name="Kuroki Y."/>
            <person name="Toyoda A."/>
            <person name="Suzuki Y."/>
            <person name="Hashimoto A."/>
            <person name="Yamaguchi K."/>
            <person name="Sugano A."/>
            <person name="Kohara Y."/>
            <person name="Fujiyama A."/>
            <person name="Anterola A."/>
            <person name="Aoki S."/>
            <person name="Ashton N."/>
            <person name="Barbazuk W.B."/>
            <person name="Barker E."/>
            <person name="Bennetzen J."/>
            <person name="Bezanilla M."/>
            <person name="Blankenship R."/>
            <person name="Cho S.H."/>
            <person name="Dutcher S."/>
            <person name="Estelle M."/>
            <person name="Fawcett J.A."/>
            <person name="Gundlach H."/>
            <person name="Hanada K."/>
            <person name="Heyl A."/>
            <person name="Hicks K.A."/>
            <person name="Hugh J."/>
            <person name="Lohr M."/>
            <person name="Mayer K."/>
            <person name="Melkozernov A."/>
            <person name="Murata T."/>
            <person name="Nelson D."/>
            <person name="Pils B."/>
            <person name="Prigge M."/>
            <person name="Reiss B."/>
            <person name="Renner T."/>
            <person name="Rombauts S."/>
            <person name="Rushton P."/>
            <person name="Sanderfoot A."/>
            <person name="Schween G."/>
            <person name="Shiu S.-H."/>
            <person name="Stueber K."/>
            <person name="Theodoulou F.L."/>
            <person name="Tu H."/>
            <person name="Van de Peer Y."/>
            <person name="Verrier P.J."/>
            <person name="Waters E."/>
            <person name="Wood A."/>
            <person name="Yang L."/>
            <person name="Cove D."/>
            <person name="Cuming A."/>
            <person name="Hasebe M."/>
            <person name="Lucas S."/>
            <person name="Mishler D.B."/>
            <person name="Reski R."/>
            <person name="Grigoriev I."/>
            <person name="Quatrano R.S."/>
            <person name="Boore J.L."/>
        </authorList>
    </citation>
    <scope>NUCLEOTIDE SEQUENCE [LARGE SCALE GENOMIC DNA]</scope>
    <source>
        <strain evidence="3 4">cv. Gransden 2004</strain>
    </source>
</reference>
<organism evidence="2">
    <name type="scientific">Physcomitrium patens</name>
    <name type="common">Spreading-leaved earth moss</name>
    <name type="synonym">Physcomitrella patens</name>
    <dbReference type="NCBI Taxonomy" id="3218"/>
    <lineage>
        <taxon>Eukaryota</taxon>
        <taxon>Viridiplantae</taxon>
        <taxon>Streptophyta</taxon>
        <taxon>Embryophyta</taxon>
        <taxon>Bryophyta</taxon>
        <taxon>Bryophytina</taxon>
        <taxon>Bryopsida</taxon>
        <taxon>Funariidae</taxon>
        <taxon>Funariales</taxon>
        <taxon>Funariaceae</taxon>
        <taxon>Physcomitrium</taxon>
    </lineage>
</organism>
<keyword evidence="1" id="KW-0812">Transmembrane</keyword>
<protein>
    <submittedName>
        <fullName evidence="2 3">Uncharacterized protein</fullName>
    </submittedName>
</protein>